<dbReference type="InParanoid" id="A0A287D009"/>
<dbReference type="Proteomes" id="UP000005215">
    <property type="component" value="Unassembled WGS sequence"/>
</dbReference>
<evidence type="ECO:0000313" key="8">
    <source>
        <dbReference type="Ensembl" id="ENSSTOP00000026925.1"/>
    </source>
</evidence>
<comment type="subcellular location">
    <subcellularLocation>
        <location evidence="1">Membrane</location>
        <topology evidence="1">Multi-pass membrane protein</topology>
    </subcellularLocation>
</comment>
<feature type="region of interest" description="Disordered" evidence="6">
    <location>
        <begin position="153"/>
        <end position="178"/>
    </location>
</feature>
<dbReference type="GO" id="GO:0016020">
    <property type="term" value="C:membrane"/>
    <property type="evidence" value="ECO:0007669"/>
    <property type="project" value="UniProtKB-SubCell"/>
</dbReference>
<reference evidence="8" key="2">
    <citation type="submission" date="2025-08" db="UniProtKB">
        <authorList>
            <consortium name="Ensembl"/>
        </authorList>
    </citation>
    <scope>IDENTIFICATION</scope>
</reference>
<evidence type="ECO:0000256" key="1">
    <source>
        <dbReference type="ARBA" id="ARBA00004141"/>
    </source>
</evidence>
<gene>
    <name evidence="8" type="primary">TMEM200B</name>
</gene>
<dbReference type="EMBL" id="AGTP01007932">
    <property type="status" value="NOT_ANNOTATED_CDS"/>
    <property type="molecule type" value="Genomic_DNA"/>
</dbReference>
<keyword evidence="4 7" id="KW-1133">Transmembrane helix</keyword>
<evidence type="ECO:0000256" key="7">
    <source>
        <dbReference type="SAM" id="Phobius"/>
    </source>
</evidence>
<evidence type="ECO:0000256" key="6">
    <source>
        <dbReference type="SAM" id="MobiDB-lite"/>
    </source>
</evidence>
<evidence type="ECO:0000256" key="4">
    <source>
        <dbReference type="ARBA" id="ARBA00022989"/>
    </source>
</evidence>
<proteinExistence type="inferred from homology"/>
<protein>
    <submittedName>
        <fullName evidence="8">Transmembrane protein 200B</fullName>
    </submittedName>
</protein>
<evidence type="ECO:0000313" key="9">
    <source>
        <dbReference type="Proteomes" id="UP000005215"/>
    </source>
</evidence>
<sequence>WVVGPAPNVRLSPLDALKGRRRDACLADEGVRFARRKGSGSGSGRLLAKKGGLWGQEGRAELRREGRGAGRGHGPHERLRLLGPVIMGVGLFVFICANTLLYENRDLETRRLRQGVLRDQALRPPDGPSWDCALLPSPGPRTPLAIGCAEPESWDLSPRPVPGTSPVPSVRSLRSEPANPRLGLPALLNSYPLKGPGLAPPWAPRTQTGHVIITVQPSGSCIEHSKSLDLGLGELLLGTPAARDCAHRSWPRLDRLSLGGYAKLGGENLGARV</sequence>
<dbReference type="PANTHER" id="PTHR31815">
    <property type="entry name" value="AGAP005329-PA"/>
    <property type="match status" value="1"/>
</dbReference>
<dbReference type="EMBL" id="AGTP01007931">
    <property type="status" value="NOT_ANNOTATED_CDS"/>
    <property type="molecule type" value="Genomic_DNA"/>
</dbReference>
<dbReference type="FunCoup" id="A0A287D009">
    <property type="interactions" value="15"/>
</dbReference>
<accession>A0A287D009</accession>
<feature type="transmembrane region" description="Helical" evidence="7">
    <location>
        <begin position="81"/>
        <end position="102"/>
    </location>
</feature>
<dbReference type="InterPro" id="IPR018787">
    <property type="entry name" value="DUF2371_TMEM200"/>
</dbReference>
<evidence type="ECO:0000256" key="2">
    <source>
        <dbReference type="ARBA" id="ARBA00005308"/>
    </source>
</evidence>
<dbReference type="PANTHER" id="PTHR31815:SF3">
    <property type="entry name" value="TRANSMEMBRANE PROTEIN 200B"/>
    <property type="match status" value="1"/>
</dbReference>
<dbReference type="Ensembl" id="ENSSTOT00000037006.1">
    <property type="protein sequence ID" value="ENSSTOP00000026925.1"/>
    <property type="gene ID" value="ENSSTOG00000034064.1"/>
</dbReference>
<evidence type="ECO:0000256" key="5">
    <source>
        <dbReference type="ARBA" id="ARBA00023136"/>
    </source>
</evidence>
<reference evidence="9" key="1">
    <citation type="submission" date="2011-11" db="EMBL/GenBank/DDBJ databases">
        <title>The Draft Genome of Spermophilus tridecemlineatus.</title>
        <authorList>
            <consortium name="The Broad Institute Genome Assembly &amp; Analysis Group"/>
            <consortium name="Computational R&amp;D Group"/>
            <consortium name="and Sequencing Platform"/>
            <person name="Di Palma F."/>
            <person name="Alfoldi J."/>
            <person name="Johnson J."/>
            <person name="Berlin A."/>
            <person name="Gnerre S."/>
            <person name="Jaffe D."/>
            <person name="MacCallum I."/>
            <person name="Young S."/>
            <person name="Walker B.J."/>
            <person name="Lindblad-Toh K."/>
        </authorList>
    </citation>
    <scope>NUCLEOTIDE SEQUENCE [LARGE SCALE GENOMIC DNA]</scope>
</reference>
<reference evidence="8" key="3">
    <citation type="submission" date="2025-09" db="UniProtKB">
        <authorList>
            <consortium name="Ensembl"/>
        </authorList>
    </citation>
    <scope>IDENTIFICATION</scope>
</reference>
<keyword evidence="9" id="KW-1185">Reference proteome</keyword>
<keyword evidence="5 7" id="KW-0472">Membrane</keyword>
<name>A0A287D009_ICTTR</name>
<comment type="similarity">
    <text evidence="2">Belongs to the TMEM200 family.</text>
</comment>
<keyword evidence="3 7" id="KW-0812">Transmembrane</keyword>
<evidence type="ECO:0000256" key="3">
    <source>
        <dbReference type="ARBA" id="ARBA00022692"/>
    </source>
</evidence>
<dbReference type="Pfam" id="PF10177">
    <property type="entry name" value="DUF2371"/>
    <property type="match status" value="1"/>
</dbReference>
<dbReference type="AlphaFoldDB" id="A0A287D009"/>
<organism evidence="8 9">
    <name type="scientific">Ictidomys tridecemlineatus</name>
    <name type="common">Thirteen-lined ground squirrel</name>
    <name type="synonym">Spermophilus tridecemlineatus</name>
    <dbReference type="NCBI Taxonomy" id="43179"/>
    <lineage>
        <taxon>Eukaryota</taxon>
        <taxon>Metazoa</taxon>
        <taxon>Chordata</taxon>
        <taxon>Craniata</taxon>
        <taxon>Vertebrata</taxon>
        <taxon>Euteleostomi</taxon>
        <taxon>Mammalia</taxon>
        <taxon>Eutheria</taxon>
        <taxon>Euarchontoglires</taxon>
        <taxon>Glires</taxon>
        <taxon>Rodentia</taxon>
        <taxon>Sciuromorpha</taxon>
        <taxon>Sciuridae</taxon>
        <taxon>Xerinae</taxon>
        <taxon>Marmotini</taxon>
        <taxon>Ictidomys</taxon>
    </lineage>
</organism>
<dbReference type="GeneTree" id="ENSGT00530000063698"/>